<accession>A0A645AAR9</accession>
<evidence type="ECO:0000313" key="1">
    <source>
        <dbReference type="EMBL" id="MPM47923.1"/>
    </source>
</evidence>
<comment type="caution">
    <text evidence="1">The sequence shown here is derived from an EMBL/GenBank/DDBJ whole genome shotgun (WGS) entry which is preliminary data.</text>
</comment>
<sequence>MTTDELKAIINDVTSRRMEGQTLEIKAVHDGNPKRLYDTLSSFSNQDEGVSFSLASMRRKVFRK</sequence>
<dbReference type="AlphaFoldDB" id="A0A645AAR9"/>
<proteinExistence type="predicted"/>
<gene>
    <name evidence="1" type="ORF">SDC9_94644</name>
</gene>
<organism evidence="1">
    <name type="scientific">bioreactor metagenome</name>
    <dbReference type="NCBI Taxonomy" id="1076179"/>
    <lineage>
        <taxon>unclassified sequences</taxon>
        <taxon>metagenomes</taxon>
        <taxon>ecological metagenomes</taxon>
    </lineage>
</organism>
<name>A0A645AAR9_9ZZZZ</name>
<reference evidence="1" key="1">
    <citation type="submission" date="2019-08" db="EMBL/GenBank/DDBJ databases">
        <authorList>
            <person name="Kucharzyk K."/>
            <person name="Murdoch R.W."/>
            <person name="Higgins S."/>
            <person name="Loffler F."/>
        </authorList>
    </citation>
    <scope>NUCLEOTIDE SEQUENCE</scope>
</reference>
<dbReference type="EMBL" id="VSSQ01011879">
    <property type="protein sequence ID" value="MPM47923.1"/>
    <property type="molecule type" value="Genomic_DNA"/>
</dbReference>
<protein>
    <submittedName>
        <fullName evidence="1">Uncharacterized protein</fullName>
    </submittedName>
</protein>